<reference evidence="3" key="1">
    <citation type="submission" date="2008-02" db="EMBL/GenBank/DDBJ databases">
        <authorList>
            <consortium name="The Broad Institute Genome Sequencing Platform"/>
            <person name="Fischbach M."/>
            <person name="Ward D."/>
            <person name="Young S."/>
            <person name="Jaffe D."/>
            <person name="Gnerre S."/>
            <person name="Berlin A."/>
            <person name="Heiman D."/>
            <person name="Hepburn T."/>
            <person name="Sykes S."/>
            <person name="Alvarado L."/>
            <person name="Kodira C.D."/>
            <person name="Straight P."/>
            <person name="Clardy J."/>
            <person name="Hung D."/>
            <person name="Kolter R."/>
            <person name="Mekalanos J."/>
            <person name="Walker S."/>
            <person name="Walsh C.T."/>
            <person name="Lander E."/>
            <person name="Galagan J."/>
            <person name="Nusbaum C."/>
            <person name="Birren B."/>
        </authorList>
    </citation>
    <scope>NUCLEOTIDE SEQUENCE [LARGE SCALE GENOMIC DNA]</scope>
    <source>
        <strain evidence="3">ATCC 25486 / DSM 40338 / CBS 914.69 / JCM 4507 / NBRC 13074 / NRRL 2958 / 5647</strain>
    </source>
</reference>
<proteinExistence type="predicted"/>
<reference evidence="3" key="2">
    <citation type="submission" date="2009-10" db="EMBL/GenBank/DDBJ databases">
        <title>The genome sequence of Streptomyces pristinaespiralis strain ATCC 25486.</title>
        <authorList>
            <consortium name="The Broad Institute Genome Sequencing Platform"/>
            <consortium name="Broad Institute Microbial Sequencing Center"/>
            <person name="Fischbach M."/>
            <person name="Godfrey P."/>
            <person name="Ward D."/>
            <person name="Young S."/>
            <person name="Zeng Q."/>
            <person name="Koehrsen M."/>
            <person name="Alvarado L."/>
            <person name="Berlin A.M."/>
            <person name="Bochicchio J."/>
            <person name="Borenstein D."/>
            <person name="Chapman S.B."/>
            <person name="Chen Z."/>
            <person name="Engels R."/>
            <person name="Freedman E."/>
            <person name="Gellesch M."/>
            <person name="Goldberg J."/>
            <person name="Griggs A."/>
            <person name="Gujja S."/>
            <person name="Heilman E.R."/>
            <person name="Heiman D.I."/>
            <person name="Hepburn T.A."/>
            <person name="Howarth C."/>
            <person name="Jen D."/>
            <person name="Larson L."/>
            <person name="Lewis B."/>
            <person name="Mehta T."/>
            <person name="Park D."/>
            <person name="Pearson M."/>
            <person name="Richards J."/>
            <person name="Roberts A."/>
            <person name="Saif S."/>
            <person name="Shea T.D."/>
            <person name="Shenoy N."/>
            <person name="Sisk P."/>
            <person name="Stolte C."/>
            <person name="Sykes S.N."/>
            <person name="Thomson T."/>
            <person name="Walk T."/>
            <person name="White J."/>
            <person name="Yandava C."/>
            <person name="Straight P."/>
            <person name="Clardy J."/>
            <person name="Hung D."/>
            <person name="Kolter R."/>
            <person name="Mekalanos J."/>
            <person name="Walker S."/>
            <person name="Walsh C.T."/>
            <person name="Wieland-Brown L.C."/>
            <person name="Haas B."/>
            <person name="Nusbaum C."/>
            <person name="Birren B."/>
        </authorList>
    </citation>
    <scope>NUCLEOTIDE SEQUENCE [LARGE SCALE GENOMIC DNA]</scope>
    <source>
        <strain evidence="3">ATCC 25486 / DSM 40338 / CBS 914.69 / JCM 4507 / NBRC 13074 / NRRL 2958 / 5647</strain>
    </source>
</reference>
<dbReference type="EMBL" id="CM000950">
    <property type="protein sequence ID" value="EDY65100.1"/>
    <property type="molecule type" value="Genomic_DNA"/>
</dbReference>
<gene>
    <name evidence="2" type="ORF">SSDG_03423</name>
</gene>
<evidence type="ECO:0000256" key="1">
    <source>
        <dbReference type="SAM" id="MobiDB-lite"/>
    </source>
</evidence>
<protein>
    <recommendedName>
        <fullName evidence="4">Carboxymuconolactone decarboxylase</fullName>
    </recommendedName>
</protein>
<dbReference type="SUPFAM" id="SSF69118">
    <property type="entry name" value="AhpD-like"/>
    <property type="match status" value="1"/>
</dbReference>
<sequence length="188" mass="21007">MARGRSAGPLRRARRTAAARGRQTGKETTMNIDIPEGRNPIEYVWGEMVPGIGTAASAFSLAVYAHTTLGLREFEAARLRIAQINGCSFCLDWRTERDGRTVEDGFADAVTGWRTTEAFDDRTRLAAEYAERYATDHHGLDDEFWRRMTAHYSQTEIVELSMSIGSWLAFGRLNHVLGLDTVCVLPGH</sequence>
<dbReference type="PANTHER" id="PTHR34846:SF10">
    <property type="entry name" value="CYTOPLASMIC PROTEIN"/>
    <property type="match status" value="1"/>
</dbReference>
<dbReference type="HOGENOM" id="CLU_126018_0_0_11"/>
<evidence type="ECO:0000313" key="2">
    <source>
        <dbReference type="EMBL" id="EDY65100.1"/>
    </source>
</evidence>
<organism evidence="2 3">
    <name type="scientific">Streptomyces pristinaespiralis (strain ATCC 25486 / DSM 40338 / CBS 914.69 / JCM 4507 / KCC S-0507 / NBRC 13074 / NRRL 2958 / 5647)</name>
    <dbReference type="NCBI Taxonomy" id="457429"/>
    <lineage>
        <taxon>Bacteria</taxon>
        <taxon>Bacillati</taxon>
        <taxon>Actinomycetota</taxon>
        <taxon>Actinomycetes</taxon>
        <taxon>Kitasatosporales</taxon>
        <taxon>Streptomycetaceae</taxon>
        <taxon>Streptomyces</taxon>
    </lineage>
</organism>
<feature type="region of interest" description="Disordered" evidence="1">
    <location>
        <begin position="1"/>
        <end position="34"/>
    </location>
</feature>
<evidence type="ECO:0000313" key="3">
    <source>
        <dbReference type="Proteomes" id="UP000002805"/>
    </source>
</evidence>
<dbReference type="eggNOG" id="COG2128">
    <property type="taxonomic scope" value="Bacteria"/>
</dbReference>
<dbReference type="Gene3D" id="1.20.1290.10">
    <property type="entry name" value="AhpD-like"/>
    <property type="match status" value="1"/>
</dbReference>
<dbReference type="Proteomes" id="UP000002805">
    <property type="component" value="Chromosome"/>
</dbReference>
<name>B5HE39_STRE2</name>
<dbReference type="AlphaFoldDB" id="B5HE39"/>
<dbReference type="PANTHER" id="PTHR34846">
    <property type="entry name" value="4-CARBOXYMUCONOLACTONE DECARBOXYLASE FAMILY PROTEIN (AFU_ORTHOLOGUE AFUA_6G11590)"/>
    <property type="match status" value="1"/>
</dbReference>
<dbReference type="InterPro" id="IPR029032">
    <property type="entry name" value="AhpD-like"/>
</dbReference>
<evidence type="ECO:0008006" key="4">
    <source>
        <dbReference type="Google" id="ProtNLM"/>
    </source>
</evidence>
<accession>B5HE39</accession>
<keyword evidence="3" id="KW-1185">Reference proteome</keyword>